<dbReference type="RefSeq" id="WP_261235099.1">
    <property type="nucleotide sequence ID" value="NZ_JAMXFA010000008.1"/>
</dbReference>
<gene>
    <name evidence="1" type="ORF">NG792_07970</name>
</gene>
<keyword evidence="2" id="KW-1185">Reference proteome</keyword>
<comment type="caution">
    <text evidence="1">The sequence shown here is derived from an EMBL/GenBank/DDBJ whole genome shotgun (WGS) entry which is preliminary data.</text>
</comment>
<evidence type="ECO:0000313" key="2">
    <source>
        <dbReference type="Proteomes" id="UP001525961"/>
    </source>
</evidence>
<accession>A0ABT2N4Q8</accession>
<name>A0ABT2N4Q8_9CYAN</name>
<organism evidence="1 2">
    <name type="scientific">Laspinema olomoucense D3b</name>
    <dbReference type="NCBI Taxonomy" id="2953688"/>
    <lineage>
        <taxon>Bacteria</taxon>
        <taxon>Bacillati</taxon>
        <taxon>Cyanobacteriota</taxon>
        <taxon>Cyanophyceae</taxon>
        <taxon>Oscillatoriophycideae</taxon>
        <taxon>Oscillatoriales</taxon>
        <taxon>Laspinemataceae</taxon>
        <taxon>Laspinema</taxon>
        <taxon>Laspinema olomoucense</taxon>
    </lineage>
</organism>
<dbReference type="EMBL" id="JAMXFA010000008">
    <property type="protein sequence ID" value="MCT7977637.1"/>
    <property type="molecule type" value="Genomic_DNA"/>
</dbReference>
<reference evidence="1 2" key="1">
    <citation type="journal article" date="2022" name="Front. Microbiol.">
        <title>High genomic differentiation and limited gene flow indicate recent cryptic speciation within the genus Laspinema (cyanobacteria).</title>
        <authorList>
            <person name="Stanojkovic A."/>
            <person name="Skoupy S."/>
            <person name="Skaloud P."/>
            <person name="Dvorak P."/>
        </authorList>
    </citation>
    <scope>NUCLEOTIDE SEQUENCE [LARGE SCALE GENOMIC DNA]</scope>
    <source>
        <strain evidence="1 2">D3b</strain>
    </source>
</reference>
<protein>
    <submittedName>
        <fullName evidence="1">Uncharacterized protein</fullName>
    </submittedName>
</protein>
<proteinExistence type="predicted"/>
<evidence type="ECO:0000313" key="1">
    <source>
        <dbReference type="EMBL" id="MCT7977637.1"/>
    </source>
</evidence>
<dbReference type="Proteomes" id="UP001525961">
    <property type="component" value="Unassembled WGS sequence"/>
</dbReference>
<sequence>MSQQIVKVNQINSDHAEVIYRGPQRGLRSIPIKISRDRFDKEFELLFDDED</sequence>